<evidence type="ECO:0000256" key="5">
    <source>
        <dbReference type="ARBA" id="ARBA00022747"/>
    </source>
</evidence>
<proteinExistence type="inferred from homology"/>
<dbReference type="InterPro" id="IPR002052">
    <property type="entry name" value="DNA_methylase_N6_adenine_CS"/>
</dbReference>
<comment type="caution">
    <text evidence="7">The sequence shown here is derived from an EMBL/GenBank/DDBJ whole genome shotgun (WGS) entry which is preliminary data.</text>
</comment>
<reference evidence="7 8" key="1">
    <citation type="submission" date="2020-08" db="EMBL/GenBank/DDBJ databases">
        <title>Genome public.</title>
        <authorList>
            <person name="Liu C."/>
            <person name="Sun Q."/>
        </authorList>
    </citation>
    <scope>NUCLEOTIDE SEQUENCE [LARGE SCALE GENOMIC DNA]</scope>
    <source>
        <strain evidence="7 8">NSJ-43</strain>
    </source>
</reference>
<feature type="domain" description="DNA methylase N-4/N-6" evidence="6">
    <location>
        <begin position="106"/>
        <end position="436"/>
    </location>
</feature>
<dbReference type="InterPro" id="IPR002295">
    <property type="entry name" value="N4/N6-MTase_EcoPI_Mod-like"/>
</dbReference>
<dbReference type="InterPro" id="IPR002941">
    <property type="entry name" value="DNA_methylase_N4/N6"/>
</dbReference>
<dbReference type="PIRSF" id="PIRSF015855">
    <property type="entry name" value="TypeIII_Mtase_mKpnI"/>
    <property type="match status" value="1"/>
</dbReference>
<gene>
    <name evidence="7" type="ORF">H8S01_02060</name>
</gene>
<keyword evidence="4" id="KW-0949">S-adenosyl-L-methionine</keyword>
<keyword evidence="2" id="KW-0489">Methyltransferase</keyword>
<dbReference type="Pfam" id="PF01555">
    <property type="entry name" value="N6_N4_Mtase"/>
    <property type="match status" value="1"/>
</dbReference>
<evidence type="ECO:0000313" key="8">
    <source>
        <dbReference type="Proteomes" id="UP000628463"/>
    </source>
</evidence>
<comment type="similarity">
    <text evidence="1">Belongs to the N(4)/N(6)-methyltransferase family.</text>
</comment>
<accession>A0ABR7FX26</accession>
<protein>
    <submittedName>
        <fullName evidence="7">Site-specific DNA-methyltransferase</fullName>
    </submittedName>
</protein>
<keyword evidence="5" id="KW-0680">Restriction system</keyword>
<sequence>MANISKQKREEFIAKIEALKQKEAIDDTDRLLLNDIINELNEKRYGLVWEQHSEAVDDMMVNNIPVFTEDKDKKIVSAPDLPYNFLLEGDNLHSLKLLEKTHKGKIDVIYIDPPYNTGNKDFIYEDRMVGKDDGYRHSKWLSFMNERLKIAKKLLSQQGVIFISIDDNEYGQLKILCDSIYNEENFVANIIWAKNSGNNNSVNVSIKTEYVLVYGNDKKHLGKSFFFQRKESFDDILALVKKCKDNGMTPEEAQAELRNYYLKNKNIPNGTKQYKYVDDEFRIFRISDLGNPSDTAYQKPEYTYDYINPLTGEKCEIPKRGWLYKKKDLDKKVAENIIYFKAKVPQLKRYLDSVEYENVSSLLINNDLGNRDLEGVINEKSSFSYPKPISLIKKCISCNSNKDITVLDFFAGSGTTGQAVMDLNMEDGGSRKFILCTNNENNICEDVTYQRLKTVITGIRKDGSKYSDGISANLKYYKTDFVSKISKDKDYYIEDKITQHIKEMIELENAVEIDNDKYVLLLTDEEVDAFEQDMKNKNLKKVYIDSTIMLSGKALSYLDDKKVEVIPIPDYYFHKDINAG</sequence>
<keyword evidence="8" id="KW-1185">Reference proteome</keyword>
<dbReference type="EMBL" id="JACOPD010000001">
    <property type="protein sequence ID" value="MBC5679749.1"/>
    <property type="molecule type" value="Genomic_DNA"/>
</dbReference>
<evidence type="ECO:0000256" key="4">
    <source>
        <dbReference type="ARBA" id="ARBA00022691"/>
    </source>
</evidence>
<name>A0ABR7FX26_9FIRM</name>
<organism evidence="7 8">
    <name type="scientific">Lachnospira hominis</name>
    <name type="common">ex Liu et al. 2021</name>
    <dbReference type="NCBI Taxonomy" id="2763051"/>
    <lineage>
        <taxon>Bacteria</taxon>
        <taxon>Bacillati</taxon>
        <taxon>Bacillota</taxon>
        <taxon>Clostridia</taxon>
        <taxon>Lachnospirales</taxon>
        <taxon>Lachnospiraceae</taxon>
        <taxon>Lachnospira</taxon>
    </lineage>
</organism>
<dbReference type="RefSeq" id="WP_186835998.1">
    <property type="nucleotide sequence ID" value="NZ_JACOPD010000001.1"/>
</dbReference>
<dbReference type="Gene3D" id="3.40.50.150">
    <property type="entry name" value="Vaccinia Virus protein VP39"/>
    <property type="match status" value="1"/>
</dbReference>
<dbReference type="PRINTS" id="PR00506">
    <property type="entry name" value="D21N6MTFRASE"/>
</dbReference>
<dbReference type="Proteomes" id="UP000628463">
    <property type="component" value="Unassembled WGS sequence"/>
</dbReference>
<dbReference type="PROSITE" id="PS00092">
    <property type="entry name" value="N6_MTASE"/>
    <property type="match status" value="1"/>
</dbReference>
<evidence type="ECO:0000256" key="3">
    <source>
        <dbReference type="ARBA" id="ARBA00022679"/>
    </source>
</evidence>
<evidence type="ECO:0000313" key="7">
    <source>
        <dbReference type="EMBL" id="MBC5679749.1"/>
    </source>
</evidence>
<evidence type="ECO:0000256" key="2">
    <source>
        <dbReference type="ARBA" id="ARBA00022603"/>
    </source>
</evidence>
<keyword evidence="3" id="KW-0808">Transferase</keyword>
<evidence type="ECO:0000259" key="6">
    <source>
        <dbReference type="Pfam" id="PF01555"/>
    </source>
</evidence>
<evidence type="ECO:0000256" key="1">
    <source>
        <dbReference type="ARBA" id="ARBA00006594"/>
    </source>
</evidence>
<dbReference type="InterPro" id="IPR029063">
    <property type="entry name" value="SAM-dependent_MTases_sf"/>
</dbReference>
<dbReference type="SUPFAM" id="SSF53335">
    <property type="entry name" value="S-adenosyl-L-methionine-dependent methyltransferases"/>
    <property type="match status" value="1"/>
</dbReference>